<accession>A0A150F640</accession>
<dbReference type="RefSeq" id="WP_061522240.1">
    <property type="nucleotide sequence ID" value="NZ_JARLZY010000011.1"/>
</dbReference>
<dbReference type="EMBL" id="LSBA01000019">
    <property type="protein sequence ID" value="KXZ17738.1"/>
    <property type="molecule type" value="Genomic_DNA"/>
</dbReference>
<proteinExistence type="predicted"/>
<organism evidence="1 2">
    <name type="scientific">Bacillus nakamurai</name>
    <dbReference type="NCBI Taxonomy" id="1793963"/>
    <lineage>
        <taxon>Bacteria</taxon>
        <taxon>Bacillati</taxon>
        <taxon>Bacillota</taxon>
        <taxon>Bacilli</taxon>
        <taxon>Bacillales</taxon>
        <taxon>Bacillaceae</taxon>
        <taxon>Bacillus</taxon>
    </lineage>
</organism>
<name>A0A150F640_9BACI</name>
<protein>
    <recommendedName>
        <fullName evidence="3">DUF5659 domain-containing protein</fullName>
    </recommendedName>
</protein>
<evidence type="ECO:0000313" key="1">
    <source>
        <dbReference type="EMBL" id="KXZ17738.1"/>
    </source>
</evidence>
<gene>
    <name evidence="1" type="ORF">AXI58_18545</name>
</gene>
<evidence type="ECO:0008006" key="3">
    <source>
        <dbReference type="Google" id="ProtNLM"/>
    </source>
</evidence>
<evidence type="ECO:0000313" key="2">
    <source>
        <dbReference type="Proteomes" id="UP000075430"/>
    </source>
</evidence>
<dbReference type="STRING" id="1793963.AXI58_18545"/>
<comment type="caution">
    <text evidence="1">The sequence shown here is derived from an EMBL/GenBank/DDBJ whole genome shotgun (WGS) entry which is preliminary data.</text>
</comment>
<dbReference type="Proteomes" id="UP000075430">
    <property type="component" value="Unassembled WGS sequence"/>
</dbReference>
<dbReference type="AlphaFoldDB" id="A0A150F640"/>
<sequence length="62" mass="7336">MNGLFYCYSTTLMHFLKANGRRYKFTKLHPRTNNRMWVFERDAGFGALLDEYDARKANAKAQ</sequence>
<reference evidence="2" key="1">
    <citation type="submission" date="2016-02" db="EMBL/GenBank/DDBJ databases">
        <authorList>
            <person name="Dunlap C."/>
        </authorList>
    </citation>
    <scope>NUCLEOTIDE SEQUENCE [LARGE SCALE GENOMIC DNA]</scope>
    <source>
        <strain evidence="2">NRRL B-41092</strain>
    </source>
</reference>
<keyword evidence="2" id="KW-1185">Reference proteome</keyword>